<name>A0A060H695_XYLFS</name>
<dbReference type="EMBL" id="CP006696">
    <property type="protein sequence ID" value="AIC11113.1"/>
    <property type="molecule type" value="Genomic_DNA"/>
</dbReference>
<dbReference type="AlphaFoldDB" id="A0A060H695"/>
<sequence length="81" mass="9327">MWVMTTPIRTFIDKIARHSNDFLSGFGQAFSLWPSDSLDRYLVPENTASRIYENFARVGGYMDSAMQKVMDEQEKKSQKVG</sequence>
<evidence type="ECO:0000313" key="1">
    <source>
        <dbReference type="EMBL" id="AIC11113.1"/>
    </source>
</evidence>
<dbReference type="HOGENOM" id="CLU_195420_0_0_6"/>
<organism evidence="1 2">
    <name type="scientific">Xylella fastidiosa subsp. sandyi Ann-1</name>
    <dbReference type="NCBI Taxonomy" id="155920"/>
    <lineage>
        <taxon>Bacteria</taxon>
        <taxon>Pseudomonadati</taxon>
        <taxon>Pseudomonadota</taxon>
        <taxon>Gammaproteobacteria</taxon>
        <taxon>Lysobacterales</taxon>
        <taxon>Lysobacteraceae</taxon>
        <taxon>Xylella</taxon>
    </lineage>
</organism>
<evidence type="ECO:0000313" key="2">
    <source>
        <dbReference type="Proteomes" id="UP000027215"/>
    </source>
</evidence>
<dbReference type="KEGG" id="xfs:D934_04585"/>
<dbReference type="PATRIC" id="fig|155920.8.peg.1101"/>
<reference evidence="1 2" key="1">
    <citation type="submission" date="2013-08" db="EMBL/GenBank/DDBJ databases">
        <authorList>
            <person name="Stouthamer R."/>
            <person name="Nunney L."/>
        </authorList>
    </citation>
    <scope>NUCLEOTIDE SEQUENCE [LARGE SCALE GENOMIC DNA]</scope>
    <source>
        <strain evidence="2">ann-1</strain>
    </source>
</reference>
<protein>
    <submittedName>
        <fullName evidence="1">Uncharacterized protein</fullName>
    </submittedName>
</protein>
<gene>
    <name evidence="1" type="ORF">D934_04585</name>
</gene>
<proteinExistence type="predicted"/>
<dbReference type="Proteomes" id="UP000027215">
    <property type="component" value="Chromosome"/>
</dbReference>
<accession>A0A060H695</accession>